<dbReference type="Gene3D" id="3.40.30.10">
    <property type="entry name" value="Glutaredoxin"/>
    <property type="match status" value="1"/>
</dbReference>
<comment type="caution">
    <text evidence="2">The sequence shown here is derived from an EMBL/GenBank/DDBJ whole genome shotgun (WGS) entry which is preliminary data.</text>
</comment>
<dbReference type="CDD" id="cd03419">
    <property type="entry name" value="GRX_GRXh_1_2_like"/>
    <property type="match status" value="1"/>
</dbReference>
<evidence type="ECO:0000259" key="1">
    <source>
        <dbReference type="Pfam" id="PF00462"/>
    </source>
</evidence>
<dbReference type="PROSITE" id="PS51354">
    <property type="entry name" value="GLUTAREDOXIN_2"/>
    <property type="match status" value="1"/>
</dbReference>
<dbReference type="EMBL" id="JALJOV010001086">
    <property type="protein sequence ID" value="KAK9854798.1"/>
    <property type="molecule type" value="Genomic_DNA"/>
</dbReference>
<feature type="domain" description="Glutaredoxin" evidence="1">
    <location>
        <begin position="62"/>
        <end position="122"/>
    </location>
</feature>
<proteinExistence type="predicted"/>
<dbReference type="AlphaFoldDB" id="A0AAW1SQN2"/>
<dbReference type="InterPro" id="IPR002109">
    <property type="entry name" value="Glutaredoxin"/>
</dbReference>
<dbReference type="GO" id="GO:0005737">
    <property type="term" value="C:cytoplasm"/>
    <property type="evidence" value="ECO:0007669"/>
    <property type="project" value="TreeGrafter"/>
</dbReference>
<reference evidence="2 3" key="1">
    <citation type="journal article" date="2024" name="Nat. Commun.">
        <title>Phylogenomics reveals the evolutionary origins of lichenization in chlorophyte algae.</title>
        <authorList>
            <person name="Puginier C."/>
            <person name="Libourel C."/>
            <person name="Otte J."/>
            <person name="Skaloud P."/>
            <person name="Haon M."/>
            <person name="Grisel S."/>
            <person name="Petersen M."/>
            <person name="Berrin J.G."/>
            <person name="Delaux P.M."/>
            <person name="Dal Grande F."/>
            <person name="Keller J."/>
        </authorList>
    </citation>
    <scope>NUCLEOTIDE SEQUENCE [LARGE SCALE GENOMIC DNA]</scope>
    <source>
        <strain evidence="2 3">SAG 2523</strain>
    </source>
</reference>
<dbReference type="PANTHER" id="PTHR45694">
    <property type="entry name" value="GLUTAREDOXIN 2"/>
    <property type="match status" value="1"/>
</dbReference>
<evidence type="ECO:0000313" key="3">
    <source>
        <dbReference type="Proteomes" id="UP001485043"/>
    </source>
</evidence>
<organism evidence="2 3">
    <name type="scientific">Apatococcus fuscideae</name>
    <dbReference type="NCBI Taxonomy" id="2026836"/>
    <lineage>
        <taxon>Eukaryota</taxon>
        <taxon>Viridiplantae</taxon>
        <taxon>Chlorophyta</taxon>
        <taxon>core chlorophytes</taxon>
        <taxon>Trebouxiophyceae</taxon>
        <taxon>Chlorellales</taxon>
        <taxon>Chlorellaceae</taxon>
        <taxon>Apatococcus</taxon>
    </lineage>
</organism>
<dbReference type="GO" id="GO:0034599">
    <property type="term" value="P:cellular response to oxidative stress"/>
    <property type="evidence" value="ECO:0007669"/>
    <property type="project" value="TreeGrafter"/>
</dbReference>
<dbReference type="PANTHER" id="PTHR45694:SF18">
    <property type="entry name" value="GLUTAREDOXIN-1-RELATED"/>
    <property type="match status" value="1"/>
</dbReference>
<protein>
    <recommendedName>
        <fullName evidence="1">Glutaredoxin domain-containing protein</fullName>
    </recommendedName>
</protein>
<dbReference type="InterPro" id="IPR036249">
    <property type="entry name" value="Thioredoxin-like_sf"/>
</dbReference>
<sequence length="152" mass="16349">MALRLPGYSSLDPHTAINALSVFVNTSPINEGKKRFTISLAGEYDAGVTRRFIEKTVSSEKVVVFSWTVCPFARKAKQLLTDLGADFFAVELNQREDGKAIRAELAKMTNRTSVPNVFIAGTSYGGCNDGPGIATLHSQGKLVSLLQQAGAL</sequence>
<dbReference type="GO" id="GO:0015038">
    <property type="term" value="F:glutathione disulfide oxidoreductase activity"/>
    <property type="evidence" value="ECO:0007669"/>
    <property type="project" value="TreeGrafter"/>
</dbReference>
<dbReference type="InterPro" id="IPR014025">
    <property type="entry name" value="Glutaredoxin_subgr"/>
</dbReference>
<keyword evidence="3" id="KW-1185">Reference proteome</keyword>
<name>A0AAW1SQN2_9CHLO</name>
<dbReference type="PRINTS" id="PR00160">
    <property type="entry name" value="GLUTAREDOXIN"/>
</dbReference>
<accession>A0AAW1SQN2</accession>
<dbReference type="Proteomes" id="UP001485043">
    <property type="component" value="Unassembled WGS sequence"/>
</dbReference>
<dbReference type="Pfam" id="PF00462">
    <property type="entry name" value="Glutaredoxin"/>
    <property type="match status" value="1"/>
</dbReference>
<evidence type="ECO:0000313" key="2">
    <source>
        <dbReference type="EMBL" id="KAK9854798.1"/>
    </source>
</evidence>
<dbReference type="SUPFAM" id="SSF52833">
    <property type="entry name" value="Thioredoxin-like"/>
    <property type="match status" value="1"/>
</dbReference>
<gene>
    <name evidence="2" type="ORF">WJX84_009056</name>
</gene>